<dbReference type="Gene3D" id="1.20.1560.10">
    <property type="entry name" value="ABC transporter type 1, transmembrane domain"/>
    <property type="match status" value="1"/>
</dbReference>
<accession>A0A261XSS5</accession>
<keyword evidence="7 9" id="KW-1133">Transmembrane helix</keyword>
<dbReference type="InterPro" id="IPR036640">
    <property type="entry name" value="ABC1_TM_sf"/>
</dbReference>
<dbReference type="PANTHER" id="PTHR24223:SF443">
    <property type="entry name" value="MULTIDRUG-RESISTANCE LIKE PROTEIN 1, ISOFORM I"/>
    <property type="match status" value="1"/>
</dbReference>
<dbReference type="InterPro" id="IPR050173">
    <property type="entry name" value="ABC_transporter_C-like"/>
</dbReference>
<evidence type="ECO:0000256" key="5">
    <source>
        <dbReference type="ARBA" id="ARBA00022741"/>
    </source>
</evidence>
<dbReference type="GO" id="GO:0012505">
    <property type="term" value="C:endomembrane system"/>
    <property type="evidence" value="ECO:0007669"/>
    <property type="project" value="UniProtKB-SubCell"/>
</dbReference>
<name>A0A261XSS5_9FUNG</name>
<evidence type="ECO:0000256" key="1">
    <source>
        <dbReference type="ARBA" id="ARBA00004127"/>
    </source>
</evidence>
<proteinExistence type="predicted"/>
<evidence type="ECO:0000256" key="6">
    <source>
        <dbReference type="ARBA" id="ARBA00022840"/>
    </source>
</evidence>
<dbReference type="SUPFAM" id="SSF90123">
    <property type="entry name" value="ABC transporter transmembrane region"/>
    <property type="match status" value="1"/>
</dbReference>
<dbReference type="OrthoDB" id="2427339at2759"/>
<evidence type="ECO:0000259" key="10">
    <source>
        <dbReference type="PROSITE" id="PS50929"/>
    </source>
</evidence>
<keyword evidence="2" id="KW-0813">Transport</keyword>
<dbReference type="InterPro" id="IPR011527">
    <property type="entry name" value="ABC1_TM_dom"/>
</dbReference>
<dbReference type="PROSITE" id="PS50929">
    <property type="entry name" value="ABC_TM1F"/>
    <property type="match status" value="1"/>
</dbReference>
<keyword evidence="12" id="KW-1185">Reference proteome</keyword>
<protein>
    <recommendedName>
        <fullName evidence="10">ABC transmembrane type-1 domain-containing protein</fullName>
    </recommendedName>
</protein>
<comment type="caution">
    <text evidence="11">The sequence shown here is derived from an EMBL/GenBank/DDBJ whole genome shotgun (WGS) entry which is preliminary data.</text>
</comment>
<reference evidence="11 12" key="1">
    <citation type="journal article" date="2017" name="Mycologia">
        <title>Bifiguratus adelaidae, gen. et sp. nov., a new member of Mucoromycotina in endophytic and soil-dwelling habitats.</title>
        <authorList>
            <person name="Torres-Cruz T.J."/>
            <person name="Billingsley Tobias T.L."/>
            <person name="Almatruk M."/>
            <person name="Hesse C."/>
            <person name="Kuske C.R."/>
            <person name="Desiro A."/>
            <person name="Benucci G.M."/>
            <person name="Bonito G."/>
            <person name="Stajich J.E."/>
            <person name="Dunlap C."/>
            <person name="Arnold A.E."/>
            <person name="Porras-Alfaro A."/>
        </authorList>
    </citation>
    <scope>NUCLEOTIDE SEQUENCE [LARGE SCALE GENOMIC DNA]</scope>
    <source>
        <strain evidence="11 12">AZ0501</strain>
    </source>
</reference>
<organism evidence="11 12">
    <name type="scientific">Bifiguratus adelaidae</name>
    <dbReference type="NCBI Taxonomy" id="1938954"/>
    <lineage>
        <taxon>Eukaryota</taxon>
        <taxon>Fungi</taxon>
        <taxon>Fungi incertae sedis</taxon>
        <taxon>Mucoromycota</taxon>
        <taxon>Mucoromycotina</taxon>
        <taxon>Endogonomycetes</taxon>
        <taxon>Endogonales</taxon>
        <taxon>Endogonales incertae sedis</taxon>
        <taxon>Bifiguratus</taxon>
    </lineage>
</organism>
<dbReference type="Pfam" id="PF00664">
    <property type="entry name" value="ABC_membrane"/>
    <property type="match status" value="1"/>
</dbReference>
<dbReference type="AlphaFoldDB" id="A0A261XSS5"/>
<evidence type="ECO:0000256" key="8">
    <source>
        <dbReference type="ARBA" id="ARBA00023136"/>
    </source>
</evidence>
<keyword evidence="4" id="KW-0677">Repeat</keyword>
<sequence length="242" mass="26290">MWLCRAASVSVAGSAAVSPNHRDIRTQPLQPFPAKILLGKDAVMSLGVYSILSIGSVGTGLVAQMLLLPLMVKRTGSKLHSNMLSSVCSAPLAFLSKSPVGQILNRFSSDIMNTDFSLPSNLTAYMNQIIGIIAAIIPSIVSLPVSLAILAPLAIAYYIVQKFYNYYSRTVKRLEATTESPILNAVSESLEGIFVIRASRLQDRFVEQMGRIVDQNTLAKYMVTAGSLWLAVRAETLGMCRY</sequence>
<dbReference type="GO" id="GO:0016020">
    <property type="term" value="C:membrane"/>
    <property type="evidence" value="ECO:0007669"/>
    <property type="project" value="InterPro"/>
</dbReference>
<evidence type="ECO:0000313" key="12">
    <source>
        <dbReference type="Proteomes" id="UP000242875"/>
    </source>
</evidence>
<keyword evidence="5" id="KW-0547">Nucleotide-binding</keyword>
<keyword evidence="6" id="KW-0067">ATP-binding</keyword>
<dbReference type="GO" id="GO:0005524">
    <property type="term" value="F:ATP binding"/>
    <property type="evidence" value="ECO:0007669"/>
    <property type="project" value="UniProtKB-KW"/>
</dbReference>
<feature type="domain" description="ABC transmembrane type-1" evidence="10">
    <location>
        <begin position="46"/>
        <end position="242"/>
    </location>
</feature>
<evidence type="ECO:0000256" key="2">
    <source>
        <dbReference type="ARBA" id="ARBA00022448"/>
    </source>
</evidence>
<feature type="transmembrane region" description="Helical" evidence="9">
    <location>
        <begin position="46"/>
        <end position="67"/>
    </location>
</feature>
<keyword evidence="8 9" id="KW-0472">Membrane</keyword>
<keyword evidence="3 9" id="KW-0812">Transmembrane</keyword>
<dbReference type="GO" id="GO:0140359">
    <property type="term" value="F:ABC-type transporter activity"/>
    <property type="evidence" value="ECO:0007669"/>
    <property type="project" value="InterPro"/>
</dbReference>
<evidence type="ECO:0000313" key="11">
    <source>
        <dbReference type="EMBL" id="OZJ01418.1"/>
    </source>
</evidence>
<gene>
    <name evidence="11" type="ORF">BZG36_05544</name>
</gene>
<evidence type="ECO:0000256" key="4">
    <source>
        <dbReference type="ARBA" id="ARBA00022737"/>
    </source>
</evidence>
<comment type="subcellular location">
    <subcellularLocation>
        <location evidence="1">Endomembrane system</location>
        <topology evidence="1">Multi-pass membrane protein</topology>
    </subcellularLocation>
</comment>
<evidence type="ECO:0000256" key="3">
    <source>
        <dbReference type="ARBA" id="ARBA00022692"/>
    </source>
</evidence>
<dbReference type="Proteomes" id="UP000242875">
    <property type="component" value="Unassembled WGS sequence"/>
</dbReference>
<evidence type="ECO:0000256" key="9">
    <source>
        <dbReference type="SAM" id="Phobius"/>
    </source>
</evidence>
<dbReference type="PANTHER" id="PTHR24223">
    <property type="entry name" value="ATP-BINDING CASSETTE SUB-FAMILY C"/>
    <property type="match status" value="1"/>
</dbReference>
<dbReference type="EMBL" id="MVBO01000382">
    <property type="protein sequence ID" value="OZJ01418.1"/>
    <property type="molecule type" value="Genomic_DNA"/>
</dbReference>
<evidence type="ECO:0000256" key="7">
    <source>
        <dbReference type="ARBA" id="ARBA00022989"/>
    </source>
</evidence>
<feature type="transmembrane region" description="Helical" evidence="9">
    <location>
        <begin position="129"/>
        <end position="160"/>
    </location>
</feature>